<dbReference type="Proteomes" id="UP001209317">
    <property type="component" value="Unassembled WGS sequence"/>
</dbReference>
<keyword evidence="6" id="KW-1133">Transmembrane helix</keyword>
<dbReference type="InterPro" id="IPR006665">
    <property type="entry name" value="OmpA-like"/>
</dbReference>
<dbReference type="EMBL" id="JAOTPL010000009">
    <property type="protein sequence ID" value="MCU7694421.1"/>
    <property type="molecule type" value="Genomic_DNA"/>
</dbReference>
<evidence type="ECO:0000256" key="3">
    <source>
        <dbReference type="ARBA" id="ARBA00023237"/>
    </source>
</evidence>
<comment type="subcellular location">
    <subcellularLocation>
        <location evidence="1">Cell outer membrane</location>
    </subcellularLocation>
</comment>
<dbReference type="Pfam" id="PF00691">
    <property type="entry name" value="OmpA"/>
    <property type="match status" value="1"/>
</dbReference>
<organism evidence="8 9">
    <name type="scientific">Haoranjiania flava</name>
    <dbReference type="NCBI Taxonomy" id="1856322"/>
    <lineage>
        <taxon>Bacteria</taxon>
        <taxon>Pseudomonadati</taxon>
        <taxon>Bacteroidota</taxon>
        <taxon>Chitinophagia</taxon>
        <taxon>Chitinophagales</taxon>
        <taxon>Chitinophagaceae</taxon>
        <taxon>Haoranjiania</taxon>
    </lineage>
</organism>
<evidence type="ECO:0000259" key="7">
    <source>
        <dbReference type="PROSITE" id="PS51123"/>
    </source>
</evidence>
<evidence type="ECO:0000313" key="9">
    <source>
        <dbReference type="Proteomes" id="UP001209317"/>
    </source>
</evidence>
<feature type="transmembrane region" description="Helical" evidence="6">
    <location>
        <begin position="214"/>
        <end position="232"/>
    </location>
</feature>
<dbReference type="Pfam" id="PF06078">
    <property type="entry name" value="DUF937"/>
    <property type="match status" value="1"/>
</dbReference>
<dbReference type="InterPro" id="IPR050330">
    <property type="entry name" value="Bact_OuterMem_StrucFunc"/>
</dbReference>
<keyword evidence="9" id="KW-1185">Reference proteome</keyword>
<evidence type="ECO:0000313" key="8">
    <source>
        <dbReference type="EMBL" id="MCU7694421.1"/>
    </source>
</evidence>
<keyword evidence="3" id="KW-0998">Cell outer membrane</keyword>
<dbReference type="SUPFAM" id="SSF103088">
    <property type="entry name" value="OmpA-like"/>
    <property type="match status" value="1"/>
</dbReference>
<feature type="region of interest" description="Disordered" evidence="5">
    <location>
        <begin position="184"/>
        <end position="206"/>
    </location>
</feature>
<evidence type="ECO:0000256" key="5">
    <source>
        <dbReference type="SAM" id="MobiDB-lite"/>
    </source>
</evidence>
<dbReference type="Gene3D" id="3.30.1330.60">
    <property type="entry name" value="OmpA-like domain"/>
    <property type="match status" value="1"/>
</dbReference>
<dbReference type="InterPro" id="IPR009282">
    <property type="entry name" value="DUF937"/>
</dbReference>
<dbReference type="InterPro" id="IPR006664">
    <property type="entry name" value="OMP_bac"/>
</dbReference>
<feature type="domain" description="OmpA-like" evidence="7">
    <location>
        <begin position="308"/>
        <end position="422"/>
    </location>
</feature>
<dbReference type="PANTHER" id="PTHR30329">
    <property type="entry name" value="STATOR ELEMENT OF FLAGELLAR MOTOR COMPLEX"/>
    <property type="match status" value="1"/>
</dbReference>
<comment type="caution">
    <text evidence="8">The sequence shown here is derived from an EMBL/GenBank/DDBJ whole genome shotgun (WGS) entry which is preliminary data.</text>
</comment>
<dbReference type="PRINTS" id="PR01021">
    <property type="entry name" value="OMPADOMAIN"/>
</dbReference>
<gene>
    <name evidence="8" type="ORF">OD355_07820</name>
</gene>
<protein>
    <submittedName>
        <fullName evidence="8">OmpA family protein</fullName>
    </submittedName>
</protein>
<dbReference type="PANTHER" id="PTHR30329:SF21">
    <property type="entry name" value="LIPOPROTEIN YIAD-RELATED"/>
    <property type="match status" value="1"/>
</dbReference>
<dbReference type="InterPro" id="IPR036737">
    <property type="entry name" value="OmpA-like_sf"/>
</dbReference>
<keyword evidence="6" id="KW-0812">Transmembrane</keyword>
<dbReference type="AlphaFoldDB" id="A0AAE3LMZ4"/>
<evidence type="ECO:0000256" key="1">
    <source>
        <dbReference type="ARBA" id="ARBA00004442"/>
    </source>
</evidence>
<evidence type="ECO:0000256" key="4">
    <source>
        <dbReference type="PROSITE-ProRule" id="PRU00473"/>
    </source>
</evidence>
<accession>A0AAE3LMZ4</accession>
<dbReference type="CDD" id="cd07185">
    <property type="entry name" value="OmpA_C-like"/>
    <property type="match status" value="1"/>
</dbReference>
<evidence type="ECO:0000256" key="2">
    <source>
        <dbReference type="ARBA" id="ARBA00023136"/>
    </source>
</evidence>
<name>A0AAE3LMZ4_9BACT</name>
<reference evidence="8" key="1">
    <citation type="submission" date="2022-10" db="EMBL/GenBank/DDBJ databases">
        <authorList>
            <person name="Kim H.S."/>
            <person name="Kim J.-S."/>
            <person name="Suh M.K."/>
            <person name="Eom M.K."/>
            <person name="Lee J.-S."/>
        </authorList>
    </citation>
    <scope>NUCLEOTIDE SEQUENCE</scope>
    <source>
        <strain evidence="8">LIP-5</strain>
    </source>
</reference>
<evidence type="ECO:0000256" key="6">
    <source>
        <dbReference type="SAM" id="Phobius"/>
    </source>
</evidence>
<dbReference type="RefSeq" id="WP_263037908.1">
    <property type="nucleotide sequence ID" value="NZ_JAOTPL010000009.1"/>
</dbReference>
<keyword evidence="2 4" id="KW-0472">Membrane</keyword>
<proteinExistence type="predicted"/>
<dbReference type="GO" id="GO:0009279">
    <property type="term" value="C:cell outer membrane"/>
    <property type="evidence" value="ECO:0007669"/>
    <property type="project" value="UniProtKB-SubCell"/>
</dbReference>
<feature type="compositionally biased region" description="Polar residues" evidence="5">
    <location>
        <begin position="184"/>
        <end position="193"/>
    </location>
</feature>
<dbReference type="PROSITE" id="PS51123">
    <property type="entry name" value="OMPA_2"/>
    <property type="match status" value="1"/>
</dbReference>
<sequence length="422" mass="45049">MNNTILELAKSYLGDAFSQDASTKLNESSDGITKALGAIVPAIFAGVSRKANTDASFMSTVFSLAKNIFTNGSLNNLNNVFGSNQNSSATQAGTFVRNLFGNGFHSIVEKISSYAGIKPSSTRDLFEASSIASLGSVGRDAVENGSTVSSITDFFKNNESSFLSAIPPSLGLTSLLTNVDASVTGGTEHTPVQQEPAADYNRHEPEDKKSGNKFLIPLLLALVAVALLLFLLKQCNKTHDEVTTAIDSTTVTAADTIAARPALTTTSREPLVVTLPSGQTVQAYKGGIEDQVVTFLKSPEYASATEEQLKNRWFNFDNINFEFGTSKLTPESQVQFDNLVAILKDFPDAKVKVGAYTDKKGNDAANLKLSQERANAIKNALAAAGTQITGAEGYGEKFATVPETADDQAREVDRKTAIRFVK</sequence>